<dbReference type="InterPro" id="IPR019554">
    <property type="entry name" value="Soluble_ligand-bd"/>
</dbReference>
<dbReference type="Pfam" id="PF10531">
    <property type="entry name" value="SLBB"/>
    <property type="match status" value="1"/>
</dbReference>
<dbReference type="RefSeq" id="WP_069978195.1">
    <property type="nucleotide sequence ID" value="NZ_CP017269.1"/>
</dbReference>
<evidence type="ECO:0000256" key="3">
    <source>
        <dbReference type="ARBA" id="ARBA00022723"/>
    </source>
</evidence>
<dbReference type="InterPro" id="IPR037225">
    <property type="entry name" value="Nuo51_FMN-bd_sf"/>
</dbReference>
<dbReference type="InterPro" id="IPR026902">
    <property type="entry name" value="RnfC_N"/>
</dbReference>
<dbReference type="InterPro" id="IPR011538">
    <property type="entry name" value="Nuo51_FMN-bd"/>
</dbReference>
<keyword evidence="4" id="KW-0677">Repeat</keyword>
<dbReference type="EMBL" id="CP017269">
    <property type="protein sequence ID" value="AOT70914.1"/>
    <property type="molecule type" value="Genomic_DNA"/>
</dbReference>
<evidence type="ECO:0000256" key="7">
    <source>
        <dbReference type="ARBA" id="ARBA00023014"/>
    </source>
</evidence>
<dbReference type="PANTHER" id="PTHR43034:SF2">
    <property type="entry name" value="ION-TRANSLOCATING OXIDOREDUCTASE COMPLEX SUBUNIT C"/>
    <property type="match status" value="1"/>
</dbReference>
<feature type="domain" description="4Fe-4S ferredoxin-type" evidence="8">
    <location>
        <begin position="244"/>
        <end position="275"/>
    </location>
</feature>
<keyword evidence="10" id="KW-1185">Reference proteome</keyword>
<dbReference type="PROSITE" id="PS51379">
    <property type="entry name" value="4FE4S_FER_2"/>
    <property type="match status" value="2"/>
</dbReference>
<dbReference type="InterPro" id="IPR017896">
    <property type="entry name" value="4Fe4S_Fe-S-bd"/>
</dbReference>
<dbReference type="InterPro" id="IPR010208">
    <property type="entry name" value="Ion_transpt_RnfC/RsxC"/>
</dbReference>
<organism evidence="9 10">
    <name type="scientific">Geosporobacter ferrireducens</name>
    <dbReference type="NCBI Taxonomy" id="1424294"/>
    <lineage>
        <taxon>Bacteria</taxon>
        <taxon>Bacillati</taxon>
        <taxon>Bacillota</taxon>
        <taxon>Clostridia</taxon>
        <taxon>Peptostreptococcales</taxon>
        <taxon>Thermotaleaceae</taxon>
        <taxon>Geosporobacter</taxon>
    </lineage>
</organism>
<dbReference type="PANTHER" id="PTHR43034">
    <property type="entry name" value="ION-TRANSLOCATING OXIDOREDUCTASE COMPLEX SUBUNIT C"/>
    <property type="match status" value="1"/>
</dbReference>
<evidence type="ECO:0000256" key="1">
    <source>
        <dbReference type="ARBA" id="ARBA00022448"/>
    </source>
</evidence>
<evidence type="ECO:0000256" key="6">
    <source>
        <dbReference type="ARBA" id="ARBA00023004"/>
    </source>
</evidence>
<evidence type="ECO:0000313" key="10">
    <source>
        <dbReference type="Proteomes" id="UP000095743"/>
    </source>
</evidence>
<dbReference type="SUPFAM" id="SSF46548">
    <property type="entry name" value="alpha-helical ferredoxin"/>
    <property type="match status" value="1"/>
</dbReference>
<dbReference type="KEGG" id="gfe:Gferi_15910"/>
<dbReference type="Gene3D" id="2.40.50.100">
    <property type="match status" value="1"/>
</dbReference>
<dbReference type="Gene3D" id="3.10.20.600">
    <property type="match status" value="1"/>
</dbReference>
<feature type="domain" description="4Fe-4S ferredoxin-type" evidence="8">
    <location>
        <begin position="289"/>
        <end position="321"/>
    </location>
</feature>
<keyword evidence="5" id="KW-0249">Electron transport</keyword>
<dbReference type="PROSITE" id="PS00198">
    <property type="entry name" value="4FE4S_FER_1"/>
    <property type="match status" value="1"/>
</dbReference>
<dbReference type="PIRSF" id="PIRSF036408">
    <property type="entry name" value="PduS_prd"/>
    <property type="match status" value="1"/>
</dbReference>
<proteinExistence type="predicted"/>
<name>A0A1D8GJ34_9FIRM</name>
<accession>A0A1D8GJ34</accession>
<dbReference type="SUPFAM" id="SSF142984">
    <property type="entry name" value="Nqo1 middle domain-like"/>
    <property type="match status" value="1"/>
</dbReference>
<dbReference type="InterPro" id="IPR017054">
    <property type="entry name" value="PduS"/>
</dbReference>
<dbReference type="Pfam" id="PF01512">
    <property type="entry name" value="Complex1_51K"/>
    <property type="match status" value="1"/>
</dbReference>
<protein>
    <submittedName>
        <fullName evidence="9">NADH dehydrogenase</fullName>
    </submittedName>
</protein>
<dbReference type="AlphaFoldDB" id="A0A1D8GJ34"/>
<dbReference type="InterPro" id="IPR017900">
    <property type="entry name" value="4Fe4S_Fe_S_CS"/>
</dbReference>
<keyword evidence="1" id="KW-0813">Transport</keyword>
<keyword evidence="2" id="KW-0004">4Fe-4S</keyword>
<keyword evidence="3" id="KW-0479">Metal-binding</keyword>
<evidence type="ECO:0000256" key="5">
    <source>
        <dbReference type="ARBA" id="ARBA00022982"/>
    </source>
</evidence>
<gene>
    <name evidence="9" type="ORF">Gferi_15910</name>
</gene>
<dbReference type="Gene3D" id="3.40.50.11540">
    <property type="entry name" value="NADH-ubiquinone oxidoreductase 51kDa subunit"/>
    <property type="match status" value="1"/>
</dbReference>
<dbReference type="Pfam" id="PF13534">
    <property type="entry name" value="Fer4_17"/>
    <property type="match status" value="1"/>
</dbReference>
<evidence type="ECO:0000256" key="4">
    <source>
        <dbReference type="ARBA" id="ARBA00022737"/>
    </source>
</evidence>
<sequence>MDLLEKIKHAGIVGAGGAGFPTHVKMKSQVEILIINGAECEPLLKTDQYLMRERTEELVQAIEMVQREIGAEKAFLALKKKYGKEIEVLNKTLKNRGSRIALFLMDNFFPAGDEQVLVYEVTGRTVPPGGIPLQAQVVVSNVGTMVNIYEAVQDKPVTDKYVTVLGEVKQPKLLKVPIGTPVKKCIEAAGGAAIEGFCAIMGGPMMGQIMDDFDIGNQVIKKTDGAIIVVPKDQYIVKRKRTPMTHIINQSKSACIQCRFCTDLCPRYLIGHPLRPHKIMGAIATKSIEDEVFNQALICCDCGICELYACPMGLSPRLVNGYIKGELRKKGIAYQGEKGAVVPNETREYRKIPVNRLIARLGLEKYTHQKVGELEELQVKQVTIPLQQHIGAAAVPVVSVGDPVEKGQCIGIVEEGKLGANVHASIRGRIAAIGPSIEIIGEQEVME</sequence>
<dbReference type="Proteomes" id="UP000095743">
    <property type="component" value="Chromosome"/>
</dbReference>
<dbReference type="InterPro" id="IPR011053">
    <property type="entry name" value="Single_hybrid_motif"/>
</dbReference>
<keyword evidence="7" id="KW-0411">Iron-sulfur</keyword>
<dbReference type="Pfam" id="PF13375">
    <property type="entry name" value="RnfC_N"/>
    <property type="match status" value="1"/>
</dbReference>
<keyword evidence="6" id="KW-0408">Iron</keyword>
<dbReference type="GO" id="GO:0009055">
    <property type="term" value="F:electron transfer activity"/>
    <property type="evidence" value="ECO:0007669"/>
    <property type="project" value="InterPro"/>
</dbReference>
<reference evidence="9 10" key="1">
    <citation type="submission" date="2016-09" db="EMBL/GenBank/DDBJ databases">
        <title>Genomic analysis reveals versatility of anaerobic energy metabolism of Geosporobacter ferrireducens IRF9 of phylum Firmicutes.</title>
        <authorList>
            <person name="Kim S.-J."/>
        </authorList>
    </citation>
    <scope>NUCLEOTIDE SEQUENCE [LARGE SCALE GENOMIC DNA]</scope>
    <source>
        <strain evidence="9 10">IRF9</strain>
    </source>
</reference>
<dbReference type="GO" id="GO:0051539">
    <property type="term" value="F:4 iron, 4 sulfur cluster binding"/>
    <property type="evidence" value="ECO:0007669"/>
    <property type="project" value="UniProtKB-KW"/>
</dbReference>
<dbReference type="SUPFAM" id="SSF142019">
    <property type="entry name" value="Nqo1 FMN-binding domain-like"/>
    <property type="match status" value="1"/>
</dbReference>
<evidence type="ECO:0000259" key="8">
    <source>
        <dbReference type="PROSITE" id="PS51379"/>
    </source>
</evidence>
<evidence type="ECO:0000256" key="2">
    <source>
        <dbReference type="ARBA" id="ARBA00022485"/>
    </source>
</evidence>
<dbReference type="GO" id="GO:0016020">
    <property type="term" value="C:membrane"/>
    <property type="evidence" value="ECO:0007669"/>
    <property type="project" value="InterPro"/>
</dbReference>
<dbReference type="GO" id="GO:0046872">
    <property type="term" value="F:metal ion binding"/>
    <property type="evidence" value="ECO:0007669"/>
    <property type="project" value="UniProtKB-KW"/>
</dbReference>
<dbReference type="OrthoDB" id="9767754at2"/>
<dbReference type="SUPFAM" id="SSF51230">
    <property type="entry name" value="Single hybrid motif"/>
    <property type="match status" value="1"/>
</dbReference>
<dbReference type="STRING" id="1424294.Gferi_15910"/>
<evidence type="ECO:0000313" key="9">
    <source>
        <dbReference type="EMBL" id="AOT70914.1"/>
    </source>
</evidence>